<dbReference type="Gene3D" id="1.10.260.40">
    <property type="entry name" value="lambda repressor-like DNA-binding domains"/>
    <property type="match status" value="1"/>
</dbReference>
<evidence type="ECO:0000313" key="4">
    <source>
        <dbReference type="Proteomes" id="UP001169063"/>
    </source>
</evidence>
<protein>
    <submittedName>
        <fullName evidence="3">Helix-turn-helix domain-containing protein</fullName>
    </submittedName>
</protein>
<dbReference type="InterPro" id="IPR010982">
    <property type="entry name" value="Lambda_DNA-bd_dom_sf"/>
</dbReference>
<keyword evidence="4" id="KW-1185">Reference proteome</keyword>
<evidence type="ECO:0000259" key="2">
    <source>
        <dbReference type="PROSITE" id="PS50943"/>
    </source>
</evidence>
<dbReference type="SMART" id="SM00530">
    <property type="entry name" value="HTH_XRE"/>
    <property type="match status" value="1"/>
</dbReference>
<dbReference type="EMBL" id="JAUKTR010000005">
    <property type="protein sequence ID" value="MDO1560099.1"/>
    <property type="molecule type" value="Genomic_DNA"/>
</dbReference>
<comment type="caution">
    <text evidence="3">The sequence shown here is derived from an EMBL/GenBank/DDBJ whole genome shotgun (WGS) entry which is preliminary data.</text>
</comment>
<gene>
    <name evidence="3" type="ORF">Q0812_11745</name>
</gene>
<organism evidence="3 4">
    <name type="scientific">Peiella sedimenti</name>
    <dbReference type="NCBI Taxonomy" id="3061083"/>
    <lineage>
        <taxon>Bacteria</taxon>
        <taxon>Pseudomonadati</taxon>
        <taxon>Pseudomonadota</taxon>
        <taxon>Alphaproteobacteria</taxon>
        <taxon>Caulobacterales</taxon>
        <taxon>Caulobacteraceae</taxon>
        <taxon>Peiella</taxon>
    </lineage>
</organism>
<dbReference type="SUPFAM" id="SSF47413">
    <property type="entry name" value="lambda repressor-like DNA-binding domains"/>
    <property type="match status" value="1"/>
</dbReference>
<dbReference type="PANTHER" id="PTHR46797:SF1">
    <property type="entry name" value="METHYLPHOSPHONATE SYNTHASE"/>
    <property type="match status" value="1"/>
</dbReference>
<proteinExistence type="predicted"/>
<dbReference type="InterPro" id="IPR050807">
    <property type="entry name" value="TransReg_Diox_bact_type"/>
</dbReference>
<dbReference type="PROSITE" id="PS50943">
    <property type="entry name" value="HTH_CROC1"/>
    <property type="match status" value="1"/>
</dbReference>
<dbReference type="CDD" id="cd00093">
    <property type="entry name" value="HTH_XRE"/>
    <property type="match status" value="1"/>
</dbReference>
<dbReference type="PANTHER" id="PTHR46797">
    <property type="entry name" value="HTH-TYPE TRANSCRIPTIONAL REGULATOR"/>
    <property type="match status" value="1"/>
</dbReference>
<reference evidence="3" key="1">
    <citation type="submission" date="2023-07" db="EMBL/GenBank/DDBJ databases">
        <title>Brevundimonas soil sp. nov., isolated from the soil of chemical plant.</title>
        <authorList>
            <person name="Wu N."/>
        </authorList>
    </citation>
    <scope>NUCLEOTIDE SEQUENCE</scope>
    <source>
        <strain evidence="3">XZ-24</strain>
    </source>
</reference>
<dbReference type="InterPro" id="IPR001387">
    <property type="entry name" value="Cro/C1-type_HTH"/>
</dbReference>
<name>A0ABT8SNF3_9CAUL</name>
<sequence length="131" mass="14524">MSEAPDPLDAAVGVRIRMRRTTMGLTQTQLGRALDLSMQQIQKYERGATRVSGRTLLRIAKELDCTVAWLVGEEETQDTPLMAQLMLPGADRLLEAYAALPNSELRTAVVKLVRSMAQPKNWISDGSDHDD</sequence>
<dbReference type="Proteomes" id="UP001169063">
    <property type="component" value="Unassembled WGS sequence"/>
</dbReference>
<evidence type="ECO:0000313" key="3">
    <source>
        <dbReference type="EMBL" id="MDO1560099.1"/>
    </source>
</evidence>
<dbReference type="Pfam" id="PF01381">
    <property type="entry name" value="HTH_3"/>
    <property type="match status" value="1"/>
</dbReference>
<dbReference type="RefSeq" id="WP_302110529.1">
    <property type="nucleotide sequence ID" value="NZ_JAUKTR010000005.1"/>
</dbReference>
<accession>A0ABT8SNF3</accession>
<feature type="domain" description="HTH cro/C1-type" evidence="2">
    <location>
        <begin position="16"/>
        <end position="70"/>
    </location>
</feature>
<evidence type="ECO:0000256" key="1">
    <source>
        <dbReference type="ARBA" id="ARBA00023125"/>
    </source>
</evidence>
<keyword evidence="1" id="KW-0238">DNA-binding</keyword>